<dbReference type="Proteomes" id="UP000247454">
    <property type="component" value="Unassembled WGS sequence"/>
</dbReference>
<dbReference type="GO" id="GO:0030246">
    <property type="term" value="F:carbohydrate binding"/>
    <property type="evidence" value="ECO:0007669"/>
    <property type="project" value="InterPro"/>
</dbReference>
<protein>
    <recommendedName>
        <fullName evidence="5">Aldose 1-epimerase</fullName>
        <ecNumber evidence="5">5.1.3.3</ecNumber>
    </recommendedName>
</protein>
<dbReference type="InterPro" id="IPR014718">
    <property type="entry name" value="GH-type_carb-bd"/>
</dbReference>
<dbReference type="SUPFAM" id="SSF74650">
    <property type="entry name" value="Galactose mutarotase-like"/>
    <property type="match status" value="1"/>
</dbReference>
<dbReference type="PANTHER" id="PTHR10091:SF49">
    <property type="entry name" value="ALDOSE 1-EPIMERASE"/>
    <property type="match status" value="1"/>
</dbReference>
<dbReference type="EMBL" id="QJTF01000012">
    <property type="protein sequence ID" value="PYE87564.1"/>
    <property type="molecule type" value="Genomic_DNA"/>
</dbReference>
<gene>
    <name evidence="9" type="ORF">C7477_11266</name>
</gene>
<dbReference type="Gene3D" id="2.70.98.10">
    <property type="match status" value="1"/>
</dbReference>
<dbReference type="GO" id="GO:0006006">
    <property type="term" value="P:glucose metabolic process"/>
    <property type="evidence" value="ECO:0007669"/>
    <property type="project" value="TreeGrafter"/>
</dbReference>
<dbReference type="RefSeq" id="WP_110752149.1">
    <property type="nucleotide sequence ID" value="NZ_QJTF01000012.1"/>
</dbReference>
<comment type="similarity">
    <text evidence="2 5">Belongs to the aldose epimerase family.</text>
</comment>
<dbReference type="PIRSF" id="PIRSF005096">
    <property type="entry name" value="GALM"/>
    <property type="match status" value="1"/>
</dbReference>
<evidence type="ECO:0000256" key="8">
    <source>
        <dbReference type="PIRSR" id="PIRSR005096-3"/>
    </source>
</evidence>
<evidence type="ECO:0000313" key="10">
    <source>
        <dbReference type="Proteomes" id="UP000247454"/>
    </source>
</evidence>
<reference evidence="9 10" key="1">
    <citation type="submission" date="2018-06" db="EMBL/GenBank/DDBJ databases">
        <title>Genomic Encyclopedia of Type Strains, Phase III (KMG-III): the genomes of soil and plant-associated and newly described type strains.</title>
        <authorList>
            <person name="Whitman W."/>
        </authorList>
    </citation>
    <scope>NUCLEOTIDE SEQUENCE [LARGE SCALE GENOMIC DNA]</scope>
    <source>
        <strain evidence="9 10">ORS 1419</strain>
    </source>
</reference>
<feature type="active site" description="Proton acceptor" evidence="6">
    <location>
        <position position="304"/>
    </location>
</feature>
<name>A0A318T4C7_9HYPH</name>
<evidence type="ECO:0000313" key="9">
    <source>
        <dbReference type="EMBL" id="PYE87564.1"/>
    </source>
</evidence>
<feature type="active site" description="Proton donor" evidence="6">
    <location>
        <position position="173"/>
    </location>
</feature>
<accession>A0A318T4C7</accession>
<organism evidence="9 10">
    <name type="scientific">Phyllobacterium leguminum</name>
    <dbReference type="NCBI Taxonomy" id="314237"/>
    <lineage>
        <taxon>Bacteria</taxon>
        <taxon>Pseudomonadati</taxon>
        <taxon>Pseudomonadota</taxon>
        <taxon>Alphaproteobacteria</taxon>
        <taxon>Hyphomicrobiales</taxon>
        <taxon>Phyllobacteriaceae</taxon>
        <taxon>Phyllobacterium</taxon>
    </lineage>
</organism>
<feature type="binding site" evidence="7">
    <location>
        <position position="238"/>
    </location>
    <ligand>
        <name>beta-D-galactose</name>
        <dbReference type="ChEBI" id="CHEBI:27667"/>
    </ligand>
</feature>
<dbReference type="GO" id="GO:0004034">
    <property type="term" value="F:aldose 1-epimerase activity"/>
    <property type="evidence" value="ECO:0007669"/>
    <property type="project" value="UniProtKB-EC"/>
</dbReference>
<evidence type="ECO:0000256" key="2">
    <source>
        <dbReference type="ARBA" id="ARBA00006206"/>
    </source>
</evidence>
<dbReference type="Pfam" id="PF01263">
    <property type="entry name" value="Aldose_epim"/>
    <property type="match status" value="1"/>
</dbReference>
<dbReference type="CDD" id="cd09019">
    <property type="entry name" value="galactose_mutarotase_like"/>
    <property type="match status" value="1"/>
</dbReference>
<evidence type="ECO:0000256" key="5">
    <source>
        <dbReference type="PIRNR" id="PIRNR005096"/>
    </source>
</evidence>
<evidence type="ECO:0000256" key="1">
    <source>
        <dbReference type="ARBA" id="ARBA00005028"/>
    </source>
</evidence>
<dbReference type="InterPro" id="IPR008183">
    <property type="entry name" value="Aldose_1/G6P_1-epimerase"/>
</dbReference>
<sequence length="340" mass="36743">MSKMEFGSLAGGQSVHAIDIGNGNLRARILTYGATLADLTLGAEDGPHSVILGFDTLEDYLAQTAYVGAIAGRCANRIAGGRFTLDGVDHQLSLNENSRTHLHGGVEGFSAKLWEITGLTPSSVTLTLTSPHDDEGYPGEVRATCRYSIEGRTLTLELTAETDRPTLVNLAGHAYFNLDGSDTILDHRLTIMGKAYTPVDGDLIPTGEIAPVAGTIYDFTTPRAIRSGDPDHPHAGYDHNFVLAMEPAITPRPAARLEGPQSGIEMEIWTTEPGLQFYDGKFLPVPQPLRGGREGHRYGGLCLEPQRFPDAIHHPHFPGAVLRPGETYRQVTQYVFGEGD</sequence>
<dbReference type="UniPathway" id="UPA00242"/>
<keyword evidence="10" id="KW-1185">Reference proteome</keyword>
<dbReference type="GO" id="GO:0033499">
    <property type="term" value="P:galactose catabolic process via UDP-galactose, Leloir pathway"/>
    <property type="evidence" value="ECO:0007669"/>
    <property type="project" value="TreeGrafter"/>
</dbReference>
<dbReference type="EC" id="5.1.3.3" evidence="5"/>
<dbReference type="PANTHER" id="PTHR10091">
    <property type="entry name" value="ALDOSE-1-EPIMERASE"/>
    <property type="match status" value="1"/>
</dbReference>
<comment type="catalytic activity">
    <reaction evidence="5">
        <text>alpha-D-glucose = beta-D-glucose</text>
        <dbReference type="Rhea" id="RHEA:10264"/>
        <dbReference type="ChEBI" id="CHEBI:15903"/>
        <dbReference type="ChEBI" id="CHEBI:17925"/>
        <dbReference type="EC" id="5.1.3.3"/>
    </reaction>
</comment>
<dbReference type="AlphaFoldDB" id="A0A318T4C7"/>
<evidence type="ECO:0000256" key="7">
    <source>
        <dbReference type="PIRSR" id="PIRSR005096-2"/>
    </source>
</evidence>
<feature type="binding site" evidence="8">
    <location>
        <begin position="173"/>
        <end position="175"/>
    </location>
    <ligand>
        <name>beta-D-galactose</name>
        <dbReference type="ChEBI" id="CHEBI:27667"/>
    </ligand>
</feature>
<dbReference type="InterPro" id="IPR047215">
    <property type="entry name" value="Galactose_mutarotase-like"/>
</dbReference>
<evidence type="ECO:0000256" key="3">
    <source>
        <dbReference type="ARBA" id="ARBA00023235"/>
    </source>
</evidence>
<keyword evidence="3 5" id="KW-0413">Isomerase</keyword>
<dbReference type="InterPro" id="IPR015443">
    <property type="entry name" value="Aldose_1-epimerase"/>
</dbReference>
<dbReference type="NCBIfam" id="NF008277">
    <property type="entry name" value="PRK11055.1"/>
    <property type="match status" value="1"/>
</dbReference>
<comment type="caution">
    <text evidence="9">The sequence shown here is derived from an EMBL/GenBank/DDBJ whole genome shotgun (WGS) entry which is preliminary data.</text>
</comment>
<dbReference type="InterPro" id="IPR011013">
    <property type="entry name" value="Gal_mutarotase_sf_dom"/>
</dbReference>
<evidence type="ECO:0000256" key="6">
    <source>
        <dbReference type="PIRSR" id="PIRSR005096-1"/>
    </source>
</evidence>
<keyword evidence="4 5" id="KW-0119">Carbohydrate metabolism</keyword>
<comment type="pathway">
    <text evidence="1 5">Carbohydrate metabolism; hexose metabolism.</text>
</comment>
<evidence type="ECO:0000256" key="4">
    <source>
        <dbReference type="ARBA" id="ARBA00023277"/>
    </source>
</evidence>
<proteinExistence type="inferred from homology"/>
<feature type="binding site" evidence="8">
    <location>
        <begin position="76"/>
        <end position="77"/>
    </location>
    <ligand>
        <name>beta-D-galactose</name>
        <dbReference type="ChEBI" id="CHEBI:27667"/>
    </ligand>
</feature>
<dbReference type="OrthoDB" id="9779408at2"/>